<proteinExistence type="predicted"/>
<dbReference type="EMBL" id="JAUEPT010000107">
    <property type="protein sequence ID" value="KAK0431774.1"/>
    <property type="molecule type" value="Genomic_DNA"/>
</dbReference>
<sequence length="323" mass="34942">MAWKVVALLEAKKFDEGVQGVGTCVANGKYSKDNTTSPVSCNITGHKMIGKETEQALPSICATMRTVQDVILSRRKILTTIHAVRLEGNITLPLVHVSLTTMISTAIRLIPIKNNGYKFLTEFQSFFGGRASWETTFGGYGSVPFTFFLSVINRTTATLTEMPTVPISLTKASGKPSIGSPSLDGSASTTFDNGIIAVHNTKASGTNPARVAAAITVGATTIAGARASFSNYSNLYVSGLVAYFIRLNGNLSSASISNLVKSLGTSERFPRTESVDNNTMWSNVLQRAFQDPRKDAGAQIPRLQIRFYAQQDLFDGRRMQFFG</sequence>
<accession>A0AA39IXR8</accession>
<reference evidence="1" key="1">
    <citation type="submission" date="2023-06" db="EMBL/GenBank/DDBJ databases">
        <authorList>
            <consortium name="Lawrence Berkeley National Laboratory"/>
            <person name="Ahrendt S."/>
            <person name="Sahu N."/>
            <person name="Indic B."/>
            <person name="Wong-Bajracharya J."/>
            <person name="Merenyi Z."/>
            <person name="Ke H.-M."/>
            <person name="Monk M."/>
            <person name="Kocsube S."/>
            <person name="Drula E."/>
            <person name="Lipzen A."/>
            <person name="Balint B."/>
            <person name="Henrissat B."/>
            <person name="Andreopoulos B."/>
            <person name="Martin F.M."/>
            <person name="Harder C.B."/>
            <person name="Rigling D."/>
            <person name="Ford K.L."/>
            <person name="Foster G.D."/>
            <person name="Pangilinan J."/>
            <person name="Papanicolaou A."/>
            <person name="Barry K."/>
            <person name="LaButti K."/>
            <person name="Viragh M."/>
            <person name="Koriabine M."/>
            <person name="Yan M."/>
            <person name="Riley R."/>
            <person name="Champramary S."/>
            <person name="Plett K.L."/>
            <person name="Tsai I.J."/>
            <person name="Slot J."/>
            <person name="Sipos G."/>
            <person name="Plett J."/>
            <person name="Nagy L.G."/>
            <person name="Grigoriev I.V."/>
        </authorList>
    </citation>
    <scope>NUCLEOTIDE SEQUENCE</scope>
    <source>
        <strain evidence="1">FPL87.14</strain>
    </source>
</reference>
<evidence type="ECO:0000313" key="2">
    <source>
        <dbReference type="Proteomes" id="UP001175226"/>
    </source>
</evidence>
<dbReference type="GO" id="GO:0004252">
    <property type="term" value="F:serine-type endopeptidase activity"/>
    <property type="evidence" value="ECO:0007669"/>
    <property type="project" value="InterPro"/>
</dbReference>
<keyword evidence="2" id="KW-1185">Reference proteome</keyword>
<dbReference type="SUPFAM" id="SSF52743">
    <property type="entry name" value="Subtilisin-like"/>
    <property type="match status" value="1"/>
</dbReference>
<dbReference type="GO" id="GO:0006508">
    <property type="term" value="P:proteolysis"/>
    <property type="evidence" value="ECO:0007669"/>
    <property type="project" value="InterPro"/>
</dbReference>
<dbReference type="InterPro" id="IPR036852">
    <property type="entry name" value="Peptidase_S8/S53_dom_sf"/>
</dbReference>
<dbReference type="Gene3D" id="3.40.50.200">
    <property type="entry name" value="Peptidase S8/S53 domain"/>
    <property type="match status" value="1"/>
</dbReference>
<gene>
    <name evidence="1" type="ORF">EV421DRAFT_1742847</name>
</gene>
<name>A0AA39IXR8_9AGAR</name>
<dbReference type="Proteomes" id="UP001175226">
    <property type="component" value="Unassembled WGS sequence"/>
</dbReference>
<dbReference type="AlphaFoldDB" id="A0AA39IXR8"/>
<evidence type="ECO:0000313" key="1">
    <source>
        <dbReference type="EMBL" id="KAK0431774.1"/>
    </source>
</evidence>
<comment type="caution">
    <text evidence="1">The sequence shown here is derived from an EMBL/GenBank/DDBJ whole genome shotgun (WGS) entry which is preliminary data.</text>
</comment>
<protein>
    <submittedName>
        <fullName evidence="1">Uncharacterized protein</fullName>
    </submittedName>
</protein>
<organism evidence="1 2">
    <name type="scientific">Armillaria borealis</name>
    <dbReference type="NCBI Taxonomy" id="47425"/>
    <lineage>
        <taxon>Eukaryota</taxon>
        <taxon>Fungi</taxon>
        <taxon>Dikarya</taxon>
        <taxon>Basidiomycota</taxon>
        <taxon>Agaricomycotina</taxon>
        <taxon>Agaricomycetes</taxon>
        <taxon>Agaricomycetidae</taxon>
        <taxon>Agaricales</taxon>
        <taxon>Marasmiineae</taxon>
        <taxon>Physalacriaceae</taxon>
        <taxon>Armillaria</taxon>
    </lineage>
</organism>